<dbReference type="Pfam" id="PF00011">
    <property type="entry name" value="HSP20"/>
    <property type="match status" value="1"/>
</dbReference>
<proteinExistence type="inferred from homology"/>
<organism evidence="6 7">
    <name type="scientific">Cordylochernes scorpioides</name>
    <dbReference type="NCBI Taxonomy" id="51811"/>
    <lineage>
        <taxon>Eukaryota</taxon>
        <taxon>Metazoa</taxon>
        <taxon>Ecdysozoa</taxon>
        <taxon>Arthropoda</taxon>
        <taxon>Chelicerata</taxon>
        <taxon>Arachnida</taxon>
        <taxon>Pseudoscorpiones</taxon>
        <taxon>Cheliferoidea</taxon>
        <taxon>Chernetidae</taxon>
        <taxon>Cordylochernes</taxon>
    </lineage>
</organism>
<evidence type="ECO:0000313" key="7">
    <source>
        <dbReference type="Proteomes" id="UP001235939"/>
    </source>
</evidence>
<evidence type="ECO:0000256" key="3">
    <source>
        <dbReference type="RuleBase" id="RU003616"/>
    </source>
</evidence>
<comment type="similarity">
    <text evidence="2 3">Belongs to the small heat shock protein (HSP20) family.</text>
</comment>
<dbReference type="EMBL" id="CP092871">
    <property type="protein sequence ID" value="UYV72005.1"/>
    <property type="molecule type" value="Genomic_DNA"/>
</dbReference>
<keyword evidence="1" id="KW-0346">Stress response</keyword>
<evidence type="ECO:0000256" key="1">
    <source>
        <dbReference type="ARBA" id="ARBA00023016"/>
    </source>
</evidence>
<protein>
    <submittedName>
        <fullName evidence="6">HSPB1</fullName>
    </submittedName>
</protein>
<dbReference type="PANTHER" id="PTHR45640">
    <property type="entry name" value="HEAT SHOCK PROTEIN HSP-12.2-RELATED"/>
    <property type="match status" value="1"/>
</dbReference>
<name>A0ABY6KWR0_9ARAC</name>
<dbReference type="CDD" id="cd06526">
    <property type="entry name" value="metazoan_ACD"/>
    <property type="match status" value="1"/>
</dbReference>
<dbReference type="PANTHER" id="PTHR45640:SF13">
    <property type="entry name" value="HEAT SHOCK PROTEIN 22-RELATED"/>
    <property type="match status" value="1"/>
</dbReference>
<feature type="region of interest" description="Disordered" evidence="4">
    <location>
        <begin position="133"/>
        <end position="155"/>
    </location>
</feature>
<evidence type="ECO:0000256" key="4">
    <source>
        <dbReference type="SAM" id="MobiDB-lite"/>
    </source>
</evidence>
<dbReference type="InterPro" id="IPR008978">
    <property type="entry name" value="HSP20-like_chaperone"/>
</dbReference>
<accession>A0ABY6KWR0</accession>
<dbReference type="Proteomes" id="UP001235939">
    <property type="component" value="Chromosome 09"/>
</dbReference>
<dbReference type="Gene3D" id="2.60.40.790">
    <property type="match status" value="1"/>
</dbReference>
<feature type="domain" description="SHSP" evidence="5">
    <location>
        <begin position="50"/>
        <end position="158"/>
    </location>
</feature>
<dbReference type="SUPFAM" id="SSF49764">
    <property type="entry name" value="HSP20-like chaperones"/>
    <property type="match status" value="1"/>
</dbReference>
<evidence type="ECO:0000313" key="6">
    <source>
        <dbReference type="EMBL" id="UYV72005.1"/>
    </source>
</evidence>
<dbReference type="InterPro" id="IPR002068">
    <property type="entry name" value="A-crystallin/Hsp20_dom"/>
</dbReference>
<keyword evidence="7" id="KW-1185">Reference proteome</keyword>
<evidence type="ECO:0000256" key="2">
    <source>
        <dbReference type="PROSITE-ProRule" id="PRU00285"/>
    </source>
</evidence>
<gene>
    <name evidence="6" type="ORF">LAZ67_9001534</name>
</gene>
<dbReference type="PROSITE" id="PS01031">
    <property type="entry name" value="SHSP"/>
    <property type="match status" value="1"/>
</dbReference>
<reference evidence="6 7" key="1">
    <citation type="submission" date="2022-01" db="EMBL/GenBank/DDBJ databases">
        <title>A chromosomal length assembly of Cordylochernes scorpioides.</title>
        <authorList>
            <person name="Zeh D."/>
            <person name="Zeh J."/>
        </authorList>
    </citation>
    <scope>NUCLEOTIDE SEQUENCE [LARGE SCALE GENOMIC DNA]</scope>
    <source>
        <strain evidence="6">IN4F17</strain>
        <tissue evidence="6">Whole Body</tissue>
    </source>
</reference>
<dbReference type="InterPro" id="IPR001436">
    <property type="entry name" value="Alpha-crystallin/sHSP_animal"/>
</dbReference>
<dbReference type="PRINTS" id="PR00299">
    <property type="entry name" value="ACRYSTALLIN"/>
</dbReference>
<evidence type="ECO:0000259" key="5">
    <source>
        <dbReference type="PROSITE" id="PS01031"/>
    </source>
</evidence>
<sequence>MALLMYDFPRPPCRHRRMDWPSLLRGPLDWPSLRTDPLDDLLHLSLAPLRHQASRCGRSEVVNSADKFQVQLDVSHYRPEELSVKTVDGAVVIRGKHEEKQDEHGWVSREFSRRYMLPPDVDPQALTSTLTAEGVLTLEAPKHQPEQPQEQAVPITVEQGTSAAVEDKKAE</sequence>